<comment type="caution">
    <text evidence="1">The sequence shown here is derived from an EMBL/GenBank/DDBJ whole genome shotgun (WGS) entry which is preliminary data.</text>
</comment>
<accession>A0A565AZS3</accession>
<evidence type="ECO:0000313" key="1">
    <source>
        <dbReference type="EMBL" id="VVA94364.1"/>
    </source>
</evidence>
<sequence>MEWMRMSVRCVFSTSSLPPPKWIEPLNRNLQPSPWELLKASSFSSFETRESVLRDVYKSTQRQRMEVLLWFHPPDLSRVLLI</sequence>
<reference evidence="1" key="1">
    <citation type="submission" date="2019-07" db="EMBL/GenBank/DDBJ databases">
        <authorList>
            <person name="Dittberner H."/>
        </authorList>
    </citation>
    <scope>NUCLEOTIDE SEQUENCE [LARGE SCALE GENOMIC DNA]</scope>
</reference>
<dbReference type="EMBL" id="CABITT030000002">
    <property type="protein sequence ID" value="VVA94364.1"/>
    <property type="molecule type" value="Genomic_DNA"/>
</dbReference>
<proteinExistence type="predicted"/>
<evidence type="ECO:0000313" key="2">
    <source>
        <dbReference type="Proteomes" id="UP000489600"/>
    </source>
</evidence>
<organism evidence="1 2">
    <name type="scientific">Arabis nemorensis</name>
    <dbReference type="NCBI Taxonomy" id="586526"/>
    <lineage>
        <taxon>Eukaryota</taxon>
        <taxon>Viridiplantae</taxon>
        <taxon>Streptophyta</taxon>
        <taxon>Embryophyta</taxon>
        <taxon>Tracheophyta</taxon>
        <taxon>Spermatophyta</taxon>
        <taxon>Magnoliopsida</taxon>
        <taxon>eudicotyledons</taxon>
        <taxon>Gunneridae</taxon>
        <taxon>Pentapetalae</taxon>
        <taxon>rosids</taxon>
        <taxon>malvids</taxon>
        <taxon>Brassicales</taxon>
        <taxon>Brassicaceae</taxon>
        <taxon>Arabideae</taxon>
        <taxon>Arabis</taxon>
    </lineage>
</organism>
<keyword evidence="2" id="KW-1185">Reference proteome</keyword>
<protein>
    <submittedName>
        <fullName evidence="1">Uncharacterized protein</fullName>
    </submittedName>
</protein>
<dbReference type="Proteomes" id="UP000489600">
    <property type="component" value="Unassembled WGS sequence"/>
</dbReference>
<gene>
    <name evidence="1" type="ORF">ANE_LOCUS4809</name>
</gene>
<dbReference type="AlphaFoldDB" id="A0A565AZS3"/>
<name>A0A565AZS3_9BRAS</name>